<protein>
    <recommendedName>
        <fullName evidence="4">BZIP domain-containing protein</fullName>
    </recommendedName>
</protein>
<accession>A0A9P4X876</accession>
<evidence type="ECO:0000256" key="1">
    <source>
        <dbReference type="SAM" id="MobiDB-lite"/>
    </source>
</evidence>
<evidence type="ECO:0008006" key="4">
    <source>
        <dbReference type="Google" id="ProtNLM"/>
    </source>
</evidence>
<dbReference type="PANTHER" id="PTHR38116">
    <property type="entry name" value="CHROMOSOME 7, WHOLE GENOME SHOTGUN SEQUENCE"/>
    <property type="match status" value="1"/>
</dbReference>
<feature type="region of interest" description="Disordered" evidence="1">
    <location>
        <begin position="1"/>
        <end position="88"/>
    </location>
</feature>
<gene>
    <name evidence="2" type="ORF">CFAM422_010099</name>
</gene>
<keyword evidence="3" id="KW-1185">Reference proteome</keyword>
<evidence type="ECO:0000313" key="3">
    <source>
        <dbReference type="Proteomes" id="UP000801864"/>
    </source>
</evidence>
<dbReference type="Pfam" id="PF11905">
    <property type="entry name" value="DUF3425"/>
    <property type="match status" value="1"/>
</dbReference>
<dbReference type="AlphaFoldDB" id="A0A9P4X876"/>
<feature type="compositionally biased region" description="Polar residues" evidence="1">
    <location>
        <begin position="73"/>
        <end position="85"/>
    </location>
</feature>
<proteinExistence type="predicted"/>
<feature type="compositionally biased region" description="Basic and acidic residues" evidence="1">
    <location>
        <begin position="41"/>
        <end position="52"/>
    </location>
</feature>
<dbReference type="Proteomes" id="UP000801864">
    <property type="component" value="Unassembled WGS sequence"/>
</dbReference>
<organism evidence="2 3">
    <name type="scientific">Trichoderma lentiforme</name>
    <dbReference type="NCBI Taxonomy" id="1567552"/>
    <lineage>
        <taxon>Eukaryota</taxon>
        <taxon>Fungi</taxon>
        <taxon>Dikarya</taxon>
        <taxon>Ascomycota</taxon>
        <taxon>Pezizomycotina</taxon>
        <taxon>Sordariomycetes</taxon>
        <taxon>Hypocreomycetidae</taxon>
        <taxon>Hypocreales</taxon>
        <taxon>Hypocreaceae</taxon>
        <taxon>Trichoderma</taxon>
    </lineage>
</organism>
<evidence type="ECO:0000313" key="2">
    <source>
        <dbReference type="EMBL" id="KAF3063246.1"/>
    </source>
</evidence>
<feature type="compositionally biased region" description="Polar residues" evidence="1">
    <location>
        <begin position="1"/>
        <end position="15"/>
    </location>
</feature>
<name>A0A9P4X876_9HYPO</name>
<dbReference type="PANTHER" id="PTHR38116:SF1">
    <property type="entry name" value="BZIP DOMAIN-CONTAINING PROTEIN"/>
    <property type="match status" value="1"/>
</dbReference>
<sequence>MSHSGMGTQSRNTSEGGRKDEAEMANPRVRRKLQNRLNQRISRERKLRREEQAGIQRRSRGRPRTDIQPVNRRVSSMPTSQSTSRCADGETGIELVGLPPGTSSLFQPALVCLLDSAQTMAVMDRLAYAVNCSVSRGSPTSDLLLSVTQLNSFRAIKYNMDALNLNLEIIKDQNAISYFNAPAAAFNTYSLPPSLHPTSLQKSQVHHPYIDPLPIPSLRDALSYAMRGFTMTMISVET</sequence>
<dbReference type="EMBL" id="QLNT01000019">
    <property type="protein sequence ID" value="KAF3063246.1"/>
    <property type="molecule type" value="Genomic_DNA"/>
</dbReference>
<dbReference type="InterPro" id="IPR021833">
    <property type="entry name" value="DUF3425"/>
</dbReference>
<comment type="caution">
    <text evidence="2">The sequence shown here is derived from an EMBL/GenBank/DDBJ whole genome shotgun (WGS) entry which is preliminary data.</text>
</comment>
<reference evidence="2 3" key="1">
    <citation type="submission" date="2018-06" db="EMBL/GenBank/DDBJ databases">
        <title>Genome analysis of cellulolytic fungus Trichoderma lentiforme CFAM-422.</title>
        <authorList>
            <person name="Steindorff A.S."/>
            <person name="Formighieri E.F."/>
            <person name="Midorikawa G.E.O."/>
            <person name="Tamietti M.S."/>
            <person name="Ramos E.Z."/>
            <person name="Silva A.S."/>
            <person name="Bon E.P.S."/>
            <person name="Mendes T.D."/>
            <person name="Damaso M.C.T."/>
            <person name="Favaro L.C.L."/>
        </authorList>
    </citation>
    <scope>NUCLEOTIDE SEQUENCE [LARGE SCALE GENOMIC DNA]</scope>
    <source>
        <strain evidence="2 3">CFAM-422</strain>
    </source>
</reference>